<dbReference type="FunCoup" id="A0A6P8ICK2">
    <property type="interactions" value="1949"/>
</dbReference>
<dbReference type="PANTHER" id="PTHR10411:SF8">
    <property type="entry name" value="FI09246P"/>
    <property type="match status" value="1"/>
</dbReference>
<accession>A0A6P8ICK2</accession>
<dbReference type="OrthoDB" id="5976967at2759"/>
<name>A0A6P8ICK2_ACTTE</name>
<dbReference type="GO" id="GO:0005737">
    <property type="term" value="C:cytoplasm"/>
    <property type="evidence" value="ECO:0007669"/>
    <property type="project" value="TreeGrafter"/>
</dbReference>
<proteinExistence type="predicted"/>
<dbReference type="Proteomes" id="UP000515163">
    <property type="component" value="Unplaced"/>
</dbReference>
<protein>
    <submittedName>
        <fullName evidence="2">Uncharacterized protein LOC116300576</fullName>
    </submittedName>
</protein>
<evidence type="ECO:0000313" key="1">
    <source>
        <dbReference type="Proteomes" id="UP000515163"/>
    </source>
</evidence>
<dbReference type="RefSeq" id="XP_031565321.1">
    <property type="nucleotide sequence ID" value="XM_031709461.1"/>
</dbReference>
<evidence type="ECO:0000313" key="2">
    <source>
        <dbReference type="RefSeq" id="XP_031565321.1"/>
    </source>
</evidence>
<dbReference type="InterPro" id="IPR029064">
    <property type="entry name" value="Ribosomal_eL30-like_sf"/>
</dbReference>
<dbReference type="InterPro" id="IPR024824">
    <property type="entry name" value="GADD45"/>
</dbReference>
<dbReference type="InParanoid" id="A0A6P8ICK2"/>
<sequence length="150" mass="16922">MREEDYDLEPSPFSDPQTIMKRNMSLQWALQDAMQSARGRGEFASGVHSAAEQLDQNPDDVVLCILVDNKRADPGIQVHCRLIEAFCWEFPIPVIKVDSSIRLMFLAGYSWNHPDTIHCVLIKGKDSSGPLMEKLLRFSQQVPAPLLKLA</sequence>
<gene>
    <name evidence="2" type="primary">LOC116300576</name>
</gene>
<dbReference type="GO" id="GO:0051726">
    <property type="term" value="P:regulation of cell cycle"/>
    <property type="evidence" value="ECO:0007669"/>
    <property type="project" value="InterPro"/>
</dbReference>
<dbReference type="AlphaFoldDB" id="A0A6P8ICK2"/>
<dbReference type="PANTHER" id="PTHR10411">
    <property type="entry name" value="GROWTH ARREST AND DNA DAMAGE-INDUCIBLE PROTEIN GADD45"/>
    <property type="match status" value="1"/>
</dbReference>
<dbReference type="KEGG" id="aten:116300576"/>
<dbReference type="GeneID" id="116300576"/>
<dbReference type="Gene3D" id="3.30.1330.30">
    <property type="match status" value="1"/>
</dbReference>
<dbReference type="GO" id="GO:0005634">
    <property type="term" value="C:nucleus"/>
    <property type="evidence" value="ECO:0007669"/>
    <property type="project" value="InterPro"/>
</dbReference>
<keyword evidence="1" id="KW-1185">Reference proteome</keyword>
<organism evidence="1 2">
    <name type="scientific">Actinia tenebrosa</name>
    <name type="common">Australian red waratah sea anemone</name>
    <dbReference type="NCBI Taxonomy" id="6105"/>
    <lineage>
        <taxon>Eukaryota</taxon>
        <taxon>Metazoa</taxon>
        <taxon>Cnidaria</taxon>
        <taxon>Anthozoa</taxon>
        <taxon>Hexacorallia</taxon>
        <taxon>Actiniaria</taxon>
        <taxon>Actiniidae</taxon>
        <taxon>Actinia</taxon>
    </lineage>
</organism>
<reference evidence="2" key="1">
    <citation type="submission" date="2025-08" db="UniProtKB">
        <authorList>
            <consortium name="RefSeq"/>
        </authorList>
    </citation>
    <scope>IDENTIFICATION</scope>
    <source>
        <tissue evidence="2">Tentacle</tissue>
    </source>
</reference>
<dbReference type="SUPFAM" id="SSF55315">
    <property type="entry name" value="L30e-like"/>
    <property type="match status" value="1"/>
</dbReference>